<evidence type="ECO:0000313" key="1">
    <source>
        <dbReference type="EMBL" id="RNA20827.1"/>
    </source>
</evidence>
<comment type="caution">
    <text evidence="1">The sequence shown here is derived from an EMBL/GenBank/DDBJ whole genome shotgun (WGS) entry which is preliminary data.</text>
</comment>
<sequence>MPSKIRYFLIIELKTTIKCETRVSIAYPDQIIRTNFYARLSKDGTIFVSMGENNDKREIDALNVSPAKKNYRTIYRLLKKKLLFFLFCYLLKSKIIILRNGVTVALVGSFLFSFLSEKESYSSYQILAKLFCSKVKFLIKFQALNLAQLHF</sequence>
<accession>A0A3M7RBD7</accession>
<keyword evidence="2" id="KW-1185">Reference proteome</keyword>
<dbReference type="AlphaFoldDB" id="A0A3M7RBD7"/>
<organism evidence="1 2">
    <name type="scientific">Brachionus plicatilis</name>
    <name type="common">Marine rotifer</name>
    <name type="synonym">Brachionus muelleri</name>
    <dbReference type="NCBI Taxonomy" id="10195"/>
    <lineage>
        <taxon>Eukaryota</taxon>
        <taxon>Metazoa</taxon>
        <taxon>Spiralia</taxon>
        <taxon>Gnathifera</taxon>
        <taxon>Rotifera</taxon>
        <taxon>Eurotatoria</taxon>
        <taxon>Monogononta</taxon>
        <taxon>Pseudotrocha</taxon>
        <taxon>Ploima</taxon>
        <taxon>Brachionidae</taxon>
        <taxon>Brachionus</taxon>
    </lineage>
</organism>
<protein>
    <submittedName>
        <fullName evidence="1">Uncharacterized protein</fullName>
    </submittedName>
</protein>
<reference evidence="1 2" key="1">
    <citation type="journal article" date="2018" name="Sci. Rep.">
        <title>Genomic signatures of local adaptation to the degree of environmental predictability in rotifers.</title>
        <authorList>
            <person name="Franch-Gras L."/>
            <person name="Hahn C."/>
            <person name="Garcia-Roger E.M."/>
            <person name="Carmona M.J."/>
            <person name="Serra M."/>
            <person name="Gomez A."/>
        </authorList>
    </citation>
    <scope>NUCLEOTIDE SEQUENCE [LARGE SCALE GENOMIC DNA]</scope>
    <source>
        <strain evidence="1">HYR1</strain>
    </source>
</reference>
<proteinExistence type="predicted"/>
<name>A0A3M7RBD7_BRAPC</name>
<dbReference type="EMBL" id="REGN01003775">
    <property type="protein sequence ID" value="RNA20827.1"/>
    <property type="molecule type" value="Genomic_DNA"/>
</dbReference>
<gene>
    <name evidence="1" type="ORF">BpHYR1_006037</name>
</gene>
<dbReference type="Proteomes" id="UP000276133">
    <property type="component" value="Unassembled WGS sequence"/>
</dbReference>
<evidence type="ECO:0000313" key="2">
    <source>
        <dbReference type="Proteomes" id="UP000276133"/>
    </source>
</evidence>